<dbReference type="EC" id="3.1.1.47" evidence="1"/>
<evidence type="ECO:0000313" key="6">
    <source>
        <dbReference type="EMBL" id="KAK0953086.1"/>
    </source>
</evidence>
<name>A0AAN6H177_9PEZI</name>
<keyword evidence="7" id="KW-1185">Reference proteome</keyword>
<dbReference type="AlphaFoldDB" id="A0AAN6H177"/>
<reference evidence="6" key="1">
    <citation type="submission" date="2023-06" db="EMBL/GenBank/DDBJ databases">
        <title>Black Yeasts Isolated from many extreme environments.</title>
        <authorList>
            <person name="Coleine C."/>
            <person name="Stajich J.E."/>
            <person name="Selbmann L."/>
        </authorList>
    </citation>
    <scope>NUCLEOTIDE SEQUENCE</scope>
    <source>
        <strain evidence="6">CCFEE 5200</strain>
    </source>
</reference>
<proteinExistence type="predicted"/>
<accession>A0AAN6H177</accession>
<evidence type="ECO:0000256" key="1">
    <source>
        <dbReference type="ARBA" id="ARBA00013201"/>
    </source>
</evidence>
<evidence type="ECO:0000256" key="4">
    <source>
        <dbReference type="ARBA" id="ARBA00023098"/>
    </source>
</evidence>
<keyword evidence="2" id="KW-0378">Hydrolase</keyword>
<evidence type="ECO:0000256" key="3">
    <source>
        <dbReference type="ARBA" id="ARBA00022963"/>
    </source>
</evidence>
<dbReference type="GO" id="GO:0016042">
    <property type="term" value="P:lipid catabolic process"/>
    <property type="evidence" value="ECO:0007669"/>
    <property type="project" value="UniProtKB-KW"/>
</dbReference>
<keyword evidence="4" id="KW-0443">Lipid metabolism</keyword>
<dbReference type="GO" id="GO:0003847">
    <property type="term" value="F:1-alkyl-2-acetylglycerophosphocholine esterase activity"/>
    <property type="evidence" value="ECO:0007669"/>
    <property type="project" value="UniProtKB-EC"/>
</dbReference>
<dbReference type="SUPFAM" id="SSF53474">
    <property type="entry name" value="alpha/beta-Hydrolases"/>
    <property type="match status" value="1"/>
</dbReference>
<protein>
    <recommendedName>
        <fullName evidence="1">1-alkyl-2-acetylglycerophosphocholine esterase</fullName>
        <ecNumber evidence="1">3.1.1.47</ecNumber>
    </recommendedName>
</protein>
<gene>
    <name evidence="6" type="ORF">LTR91_024041</name>
</gene>
<feature type="region of interest" description="Disordered" evidence="5">
    <location>
        <begin position="615"/>
        <end position="663"/>
    </location>
</feature>
<feature type="region of interest" description="Disordered" evidence="5">
    <location>
        <begin position="468"/>
        <end position="515"/>
    </location>
</feature>
<dbReference type="InterPro" id="IPR029058">
    <property type="entry name" value="AB_hydrolase_fold"/>
</dbReference>
<evidence type="ECO:0000256" key="2">
    <source>
        <dbReference type="ARBA" id="ARBA00022801"/>
    </source>
</evidence>
<evidence type="ECO:0000313" key="7">
    <source>
        <dbReference type="Proteomes" id="UP001175353"/>
    </source>
</evidence>
<dbReference type="EMBL" id="JAUJLE010000572">
    <property type="protein sequence ID" value="KAK0953086.1"/>
    <property type="molecule type" value="Genomic_DNA"/>
</dbReference>
<sequence>MMISTPLAKAICVCVTLEVHDEDYHQVWQASLTRVGNVSRFHSRFEHMCRGPHDATLSNKRRGEAAMASFFTGWNPIKYFPEYCGPFDVGTVDVEIPVSDLPSPADAPEDAQPTVAFRIFYPCDKPSKYDADRPVRWIPQPQRATIAAFAKFLGAKEKVASAVSYLPQQLYWIKLPAHRNAKLREPQASIGKWPVTVFSHGLAGSRNAYSQICGDLASNGMVVIALDHRDGSSPIQYVRATSKTEAHIVNPVRISHSPVTKEVYDARDKQLRIRLWEMSLAYEALVKIDKGYRIENLDDNTSRLRKERSEVLLQFSDVLDIHRPGRVTWAGHSFGAATSVQLLKSIYYYKDRTASDGRPLIIPHADAAIIQQIAPESPALLLDMWGLALKSPEQTYLWERPMPSYAVGGPNGSNVLAVLSEAFQNWKDNLNLNKAAIAKPSHSRRPSIAPRLTRERGKLLPQWARLRAPSPASDSGYASSSAARSTPQLTRQSSMSTGLTTPSAGSSGLSARLSNDRTPGPHMFYVETSQHFNQSDFGILFPWIAYRVSKAQDPATILELNTRAMVQVLREAGIEVAGDDDAEILNKDGSVPRWVSIPVNDDEQQATKPGALSAINRKLSVTSTRSSGPRPARESMTMGQKMEAQDGVAPEAQLELPVNGVQG</sequence>
<dbReference type="Pfam" id="PF03403">
    <property type="entry name" value="PAF-AH_p_II"/>
    <property type="match status" value="1"/>
</dbReference>
<feature type="compositionally biased region" description="Low complexity" evidence="5">
    <location>
        <begin position="503"/>
        <end position="513"/>
    </location>
</feature>
<dbReference type="Proteomes" id="UP001175353">
    <property type="component" value="Unassembled WGS sequence"/>
</dbReference>
<dbReference type="PANTHER" id="PTHR10272">
    <property type="entry name" value="PLATELET-ACTIVATING FACTOR ACETYLHYDROLASE"/>
    <property type="match status" value="1"/>
</dbReference>
<dbReference type="PANTHER" id="PTHR10272:SF7">
    <property type="entry name" value="PHOSPHOLIPASE-RELATED"/>
    <property type="match status" value="1"/>
</dbReference>
<keyword evidence="3" id="KW-0442">Lipid degradation</keyword>
<comment type="caution">
    <text evidence="6">The sequence shown here is derived from an EMBL/GenBank/DDBJ whole genome shotgun (WGS) entry which is preliminary data.</text>
</comment>
<organism evidence="6 7">
    <name type="scientific">Friedmanniomyces endolithicus</name>
    <dbReference type="NCBI Taxonomy" id="329885"/>
    <lineage>
        <taxon>Eukaryota</taxon>
        <taxon>Fungi</taxon>
        <taxon>Dikarya</taxon>
        <taxon>Ascomycota</taxon>
        <taxon>Pezizomycotina</taxon>
        <taxon>Dothideomycetes</taxon>
        <taxon>Dothideomycetidae</taxon>
        <taxon>Mycosphaerellales</taxon>
        <taxon>Teratosphaeriaceae</taxon>
        <taxon>Friedmanniomyces</taxon>
    </lineage>
</organism>
<feature type="compositionally biased region" description="Low complexity" evidence="5">
    <location>
        <begin position="468"/>
        <end position="485"/>
    </location>
</feature>
<evidence type="ECO:0000256" key="5">
    <source>
        <dbReference type="SAM" id="MobiDB-lite"/>
    </source>
</evidence>
<feature type="compositionally biased region" description="Polar residues" evidence="5">
    <location>
        <begin position="486"/>
        <end position="502"/>
    </location>
</feature>
<dbReference type="Gene3D" id="3.40.50.1820">
    <property type="entry name" value="alpha/beta hydrolase"/>
    <property type="match status" value="1"/>
</dbReference>